<dbReference type="RefSeq" id="WP_163088699.1">
    <property type="nucleotide sequence ID" value="NZ_JAAAWN010000054.1"/>
</dbReference>
<dbReference type="EMBL" id="JAAAWN010000054">
    <property type="protein sequence ID" value="NDV93226.1"/>
    <property type="molecule type" value="Genomic_DNA"/>
</dbReference>
<organism evidence="2 3">
    <name type="scientific">Alteromonas profundi</name>
    <dbReference type="NCBI Taxonomy" id="2696062"/>
    <lineage>
        <taxon>Bacteria</taxon>
        <taxon>Pseudomonadati</taxon>
        <taxon>Pseudomonadota</taxon>
        <taxon>Gammaproteobacteria</taxon>
        <taxon>Alteromonadales</taxon>
        <taxon>Alteromonadaceae</taxon>
        <taxon>Alteromonas/Salinimonas group</taxon>
        <taxon>Alteromonas</taxon>
    </lineage>
</organism>
<evidence type="ECO:0000313" key="3">
    <source>
        <dbReference type="Proteomes" id="UP000470213"/>
    </source>
</evidence>
<evidence type="ECO:0000256" key="1">
    <source>
        <dbReference type="SAM" id="Phobius"/>
    </source>
</evidence>
<protein>
    <submittedName>
        <fullName evidence="2">Uncharacterized protein</fullName>
    </submittedName>
</protein>
<dbReference type="Proteomes" id="UP000470213">
    <property type="component" value="Unassembled WGS sequence"/>
</dbReference>
<keyword evidence="1" id="KW-0472">Membrane</keyword>
<proteinExistence type="predicted"/>
<accession>A0A7X5RMY8</accession>
<dbReference type="AlphaFoldDB" id="A0A7X5RMY8"/>
<evidence type="ECO:0000313" key="2">
    <source>
        <dbReference type="EMBL" id="NDV93226.1"/>
    </source>
</evidence>
<keyword evidence="3" id="KW-1185">Reference proteome</keyword>
<feature type="transmembrane region" description="Helical" evidence="1">
    <location>
        <begin position="56"/>
        <end position="78"/>
    </location>
</feature>
<comment type="caution">
    <text evidence="2">The sequence shown here is derived from an EMBL/GenBank/DDBJ whole genome shotgun (WGS) entry which is preliminary data.</text>
</comment>
<reference evidence="2 3" key="1">
    <citation type="submission" date="2020-01" db="EMBL/GenBank/DDBJ databases">
        <authorList>
            <person name="Chen J."/>
            <person name="Zhu S."/>
            <person name="Yang J."/>
        </authorList>
    </citation>
    <scope>NUCLEOTIDE SEQUENCE [LARGE SCALE GENOMIC DNA]</scope>
    <source>
        <strain evidence="2 3">345S023</strain>
    </source>
</reference>
<keyword evidence="1" id="KW-0812">Transmembrane</keyword>
<gene>
    <name evidence="2" type="ORF">GTH32_18815</name>
</gene>
<sequence length="82" mass="8238">MSTGIKADKGSTVIADGADISGHDTAIDSSDSFVSAKSANLNTVAVPTAPKWHTSWWGVTSLGAIAAIIAGLVLYFGFGIGA</sequence>
<keyword evidence="1" id="KW-1133">Transmembrane helix</keyword>
<name>A0A7X5RMY8_9ALTE</name>